<evidence type="ECO:0000313" key="7">
    <source>
        <dbReference type="Proteomes" id="UP000468581"/>
    </source>
</evidence>
<dbReference type="AlphaFoldDB" id="A0A6P0UK93"/>
<sequence>MSFYHLKRPVLLGGLFILLITGILLSLYLNASPTEDLPVYNPTDLDPSLVDASLLDKNKNHTVADFKLVNQNGETITQEDYKDKIYIADFIFTRCLSICPVMTNNMAQLQEEFKTEQDIAFLSMSVTPEIDSVSVLRAYADRHGAIDRKWNITTGNKKHIYSLARKSYFAALDEGDGGLQDFIHTTNFVLIDKKKQIRGIYNGTDDTEIQRLIRDIRVLQN</sequence>
<dbReference type="PANTHER" id="PTHR12151:SF25">
    <property type="entry name" value="LINALOOL DEHYDRATASE_ISOMERASE DOMAIN-CONTAINING PROTEIN"/>
    <property type="match status" value="1"/>
</dbReference>
<evidence type="ECO:0000313" key="6">
    <source>
        <dbReference type="EMBL" id="NER13387.1"/>
    </source>
</evidence>
<dbReference type="Gene3D" id="3.40.30.10">
    <property type="entry name" value="Glutaredoxin"/>
    <property type="match status" value="1"/>
</dbReference>
<feature type="binding site" evidence="3">
    <location>
        <position position="95"/>
    </location>
    <ligand>
        <name>Cu cation</name>
        <dbReference type="ChEBI" id="CHEBI:23378"/>
    </ligand>
</feature>
<feature type="binding site" evidence="3">
    <location>
        <position position="99"/>
    </location>
    <ligand>
        <name>Cu cation</name>
        <dbReference type="ChEBI" id="CHEBI:23378"/>
    </ligand>
</feature>
<dbReference type="Proteomes" id="UP000468581">
    <property type="component" value="Unassembled WGS sequence"/>
</dbReference>
<feature type="disulfide bond" description="Redox-active" evidence="4">
    <location>
        <begin position="95"/>
        <end position="99"/>
    </location>
</feature>
<protein>
    <submittedName>
        <fullName evidence="6">Redoxin domain-containing protein</fullName>
    </submittedName>
</protein>
<evidence type="ECO:0000256" key="3">
    <source>
        <dbReference type="PIRSR" id="PIRSR603782-1"/>
    </source>
</evidence>
<comment type="similarity">
    <text evidence="1">Belongs to the SCO1/2 family.</text>
</comment>
<feature type="domain" description="Thioredoxin" evidence="5">
    <location>
        <begin position="57"/>
        <end position="221"/>
    </location>
</feature>
<keyword evidence="7" id="KW-1185">Reference proteome</keyword>
<dbReference type="PROSITE" id="PS51352">
    <property type="entry name" value="THIOREDOXIN_2"/>
    <property type="match status" value="1"/>
</dbReference>
<reference evidence="6 7" key="1">
    <citation type="submission" date="2020-01" db="EMBL/GenBank/DDBJ databases">
        <title>Leptobacterium flavescens.</title>
        <authorList>
            <person name="Wang G."/>
        </authorList>
    </citation>
    <scope>NUCLEOTIDE SEQUENCE [LARGE SCALE GENOMIC DNA]</scope>
    <source>
        <strain evidence="6 7">KCTC 22160</strain>
    </source>
</reference>
<dbReference type="InterPro" id="IPR003782">
    <property type="entry name" value="SCO1/SenC"/>
</dbReference>
<dbReference type="PANTHER" id="PTHR12151">
    <property type="entry name" value="ELECTRON TRANSPORT PROTIN SCO1/SENC FAMILY MEMBER"/>
    <property type="match status" value="1"/>
</dbReference>
<evidence type="ECO:0000256" key="1">
    <source>
        <dbReference type="ARBA" id="ARBA00010996"/>
    </source>
</evidence>
<keyword evidence="4" id="KW-1015">Disulfide bond</keyword>
<feature type="binding site" evidence="3">
    <location>
        <position position="184"/>
    </location>
    <ligand>
        <name>Cu cation</name>
        <dbReference type="ChEBI" id="CHEBI:23378"/>
    </ligand>
</feature>
<evidence type="ECO:0000256" key="4">
    <source>
        <dbReference type="PIRSR" id="PIRSR603782-2"/>
    </source>
</evidence>
<keyword evidence="3" id="KW-0479">Metal-binding</keyword>
<dbReference type="RefSeq" id="WP_163606428.1">
    <property type="nucleotide sequence ID" value="NZ_JAABOO010000002.1"/>
</dbReference>
<gene>
    <name evidence="6" type="ORF">GWK08_08060</name>
</gene>
<keyword evidence="2 3" id="KW-0186">Copper</keyword>
<dbReference type="EMBL" id="JAABOO010000002">
    <property type="protein sequence ID" value="NER13387.1"/>
    <property type="molecule type" value="Genomic_DNA"/>
</dbReference>
<dbReference type="CDD" id="cd02968">
    <property type="entry name" value="SCO"/>
    <property type="match status" value="1"/>
</dbReference>
<proteinExistence type="inferred from homology"/>
<name>A0A6P0UK93_9FLAO</name>
<dbReference type="SUPFAM" id="SSF52833">
    <property type="entry name" value="Thioredoxin-like"/>
    <property type="match status" value="1"/>
</dbReference>
<dbReference type="InterPro" id="IPR013766">
    <property type="entry name" value="Thioredoxin_domain"/>
</dbReference>
<evidence type="ECO:0000256" key="2">
    <source>
        <dbReference type="ARBA" id="ARBA00023008"/>
    </source>
</evidence>
<comment type="caution">
    <text evidence="6">The sequence shown here is derived from an EMBL/GenBank/DDBJ whole genome shotgun (WGS) entry which is preliminary data.</text>
</comment>
<organism evidence="6 7">
    <name type="scientific">Leptobacterium flavescens</name>
    <dbReference type="NCBI Taxonomy" id="472055"/>
    <lineage>
        <taxon>Bacteria</taxon>
        <taxon>Pseudomonadati</taxon>
        <taxon>Bacteroidota</taxon>
        <taxon>Flavobacteriia</taxon>
        <taxon>Flavobacteriales</taxon>
        <taxon>Flavobacteriaceae</taxon>
        <taxon>Leptobacterium</taxon>
    </lineage>
</organism>
<accession>A0A6P0UK93</accession>
<dbReference type="Pfam" id="PF02630">
    <property type="entry name" value="SCO1-SenC"/>
    <property type="match status" value="1"/>
</dbReference>
<dbReference type="GO" id="GO:0046872">
    <property type="term" value="F:metal ion binding"/>
    <property type="evidence" value="ECO:0007669"/>
    <property type="project" value="UniProtKB-KW"/>
</dbReference>
<evidence type="ECO:0000259" key="5">
    <source>
        <dbReference type="PROSITE" id="PS51352"/>
    </source>
</evidence>
<dbReference type="InterPro" id="IPR036249">
    <property type="entry name" value="Thioredoxin-like_sf"/>
</dbReference>